<evidence type="ECO:0000313" key="2">
    <source>
        <dbReference type="EMBL" id="GAA3633439.1"/>
    </source>
</evidence>
<dbReference type="PROSITE" id="PS51257">
    <property type="entry name" value="PROKAR_LIPOPROTEIN"/>
    <property type="match status" value="1"/>
</dbReference>
<evidence type="ECO:0000256" key="1">
    <source>
        <dbReference type="SAM" id="SignalP"/>
    </source>
</evidence>
<keyword evidence="3" id="KW-1185">Reference proteome</keyword>
<protein>
    <recommendedName>
        <fullName evidence="4">Lipoprotein</fullName>
    </recommendedName>
</protein>
<evidence type="ECO:0000313" key="3">
    <source>
        <dbReference type="Proteomes" id="UP001501697"/>
    </source>
</evidence>
<reference evidence="3" key="1">
    <citation type="journal article" date="2019" name="Int. J. Syst. Evol. Microbiol.">
        <title>The Global Catalogue of Microorganisms (GCM) 10K type strain sequencing project: providing services to taxonomists for standard genome sequencing and annotation.</title>
        <authorList>
            <consortium name="The Broad Institute Genomics Platform"/>
            <consortium name="The Broad Institute Genome Sequencing Center for Infectious Disease"/>
            <person name="Wu L."/>
            <person name="Ma J."/>
        </authorList>
    </citation>
    <scope>NUCLEOTIDE SEQUENCE [LARGE SCALE GENOMIC DNA]</scope>
    <source>
        <strain evidence="3">JCM 16544</strain>
    </source>
</reference>
<comment type="caution">
    <text evidence="2">The sequence shown here is derived from an EMBL/GenBank/DDBJ whole genome shotgun (WGS) entry which is preliminary data.</text>
</comment>
<name>A0ABP7AII1_9MICO</name>
<accession>A0ABP7AII1</accession>
<feature type="chain" id="PRO_5045116912" description="Lipoprotein" evidence="1">
    <location>
        <begin position="23"/>
        <end position="410"/>
    </location>
</feature>
<gene>
    <name evidence="2" type="ORF">GCM10022200_15700</name>
</gene>
<proteinExistence type="predicted"/>
<sequence>MTDISRRTATAFLALGPALALAACTQERTAAERTGAHQTLGTTTAWSTTKARPAALLSTAEFGPTGRHWPSRTPRPTDRFTMVLEVDASWTAIAAAITRAVDEQPNGRVAILVRPGTLPGYGAGSTARAVLKGVGAAGRKYRILVAPRDGAGTVQHSASLRLELVSGVSFMGFWPYPYSVVMSAVTDVAWGWSKVQALNITGNSATPVDDVELVECVTPEAQLKDSDTWAFRTVDRSISNVSMIGCYVSPSYKQAGSSAHCDTLQLSGNSANTGLVIRDSVIFASTNAAFIPSGAATGVIFDHSLVVGGDRMLERYPLPSGANAFTSGFPQAVNGSGSVDQLSGADSVFIGGVSGTWLDVKDCTVSGTRAPTVTTGGFTSDPALSGIDDQWLESMAPMPSDDRLRAAWSV</sequence>
<evidence type="ECO:0008006" key="4">
    <source>
        <dbReference type="Google" id="ProtNLM"/>
    </source>
</evidence>
<dbReference type="Proteomes" id="UP001501697">
    <property type="component" value="Unassembled WGS sequence"/>
</dbReference>
<keyword evidence="1" id="KW-0732">Signal</keyword>
<dbReference type="RefSeq" id="WP_344737438.1">
    <property type="nucleotide sequence ID" value="NZ_BAAAYU010000005.1"/>
</dbReference>
<organism evidence="2 3">
    <name type="scientific">Microbacterium awajiense</name>
    <dbReference type="NCBI Taxonomy" id="415214"/>
    <lineage>
        <taxon>Bacteria</taxon>
        <taxon>Bacillati</taxon>
        <taxon>Actinomycetota</taxon>
        <taxon>Actinomycetes</taxon>
        <taxon>Micrococcales</taxon>
        <taxon>Microbacteriaceae</taxon>
        <taxon>Microbacterium</taxon>
    </lineage>
</organism>
<feature type="signal peptide" evidence="1">
    <location>
        <begin position="1"/>
        <end position="22"/>
    </location>
</feature>
<dbReference type="EMBL" id="BAAAYU010000005">
    <property type="protein sequence ID" value="GAA3633439.1"/>
    <property type="molecule type" value="Genomic_DNA"/>
</dbReference>